<dbReference type="EMBL" id="JAVDRD010000001">
    <property type="protein sequence ID" value="MDR6509470.1"/>
    <property type="molecule type" value="Genomic_DNA"/>
</dbReference>
<dbReference type="Pfam" id="PF09832">
    <property type="entry name" value="DUF2059"/>
    <property type="match status" value="1"/>
</dbReference>
<evidence type="ECO:0000313" key="3">
    <source>
        <dbReference type="EMBL" id="MDR6509470.1"/>
    </source>
</evidence>
<dbReference type="InterPro" id="IPR018637">
    <property type="entry name" value="DUF2059"/>
</dbReference>
<reference evidence="3 4" key="1">
    <citation type="submission" date="2023-07" db="EMBL/GenBank/DDBJ databases">
        <title>Sorghum-associated microbial communities from plants grown in Nebraska, USA.</title>
        <authorList>
            <person name="Schachtman D."/>
        </authorList>
    </citation>
    <scope>NUCLEOTIDE SEQUENCE [LARGE SCALE GENOMIC DNA]</scope>
    <source>
        <strain evidence="3 4">DS1027</strain>
    </source>
</reference>
<keyword evidence="4" id="KW-1185">Reference proteome</keyword>
<sequence length="210" mass="22436">MLPARQTVALAALALAPLASAVALPAAAQAQTAPPPAARPLDPADLQVASQIIAVILPPEQRVAIVERVTKTMMGAMQGNMAGIMGVDDPGLQQIFARMFETMPAAMRPAMERRMPELVDAMTRAYVRHFSHEDLRAILAFAQTPAGSHYLSRSADLMQDPDVVTVMTAMNRDGMEVGMGMAKNLKAELTTYLTQHPEVAKKIAAAHAGQ</sequence>
<feature type="chain" id="PRO_5045724501" description="DUF2059 domain-containing protein" evidence="1">
    <location>
        <begin position="22"/>
        <end position="210"/>
    </location>
</feature>
<evidence type="ECO:0000256" key="1">
    <source>
        <dbReference type="SAM" id="SignalP"/>
    </source>
</evidence>
<feature type="signal peptide" evidence="1">
    <location>
        <begin position="1"/>
        <end position="21"/>
    </location>
</feature>
<feature type="domain" description="DUF2059" evidence="2">
    <location>
        <begin position="117"/>
        <end position="160"/>
    </location>
</feature>
<organism evidence="3 4">
    <name type="scientific">Novosphingobium capsulatum</name>
    <dbReference type="NCBI Taxonomy" id="13688"/>
    <lineage>
        <taxon>Bacteria</taxon>
        <taxon>Pseudomonadati</taxon>
        <taxon>Pseudomonadota</taxon>
        <taxon>Alphaproteobacteria</taxon>
        <taxon>Sphingomonadales</taxon>
        <taxon>Sphingomonadaceae</taxon>
        <taxon>Novosphingobium</taxon>
    </lineage>
</organism>
<evidence type="ECO:0000259" key="2">
    <source>
        <dbReference type="Pfam" id="PF09832"/>
    </source>
</evidence>
<protein>
    <recommendedName>
        <fullName evidence="2">DUF2059 domain-containing protein</fullName>
    </recommendedName>
</protein>
<accession>A0ABU1MGM0</accession>
<gene>
    <name evidence="3" type="ORF">J2792_000310</name>
</gene>
<name>A0ABU1MGM0_9SPHN</name>
<proteinExistence type="predicted"/>
<dbReference type="Proteomes" id="UP001184150">
    <property type="component" value="Unassembled WGS sequence"/>
</dbReference>
<comment type="caution">
    <text evidence="3">The sequence shown here is derived from an EMBL/GenBank/DDBJ whole genome shotgun (WGS) entry which is preliminary data.</text>
</comment>
<keyword evidence="1" id="KW-0732">Signal</keyword>
<dbReference type="RefSeq" id="WP_022675586.1">
    <property type="nucleotide sequence ID" value="NZ_JAVDRD010000001.1"/>
</dbReference>
<evidence type="ECO:0000313" key="4">
    <source>
        <dbReference type="Proteomes" id="UP001184150"/>
    </source>
</evidence>